<evidence type="ECO:0000256" key="1">
    <source>
        <dbReference type="SAM" id="MobiDB-lite"/>
    </source>
</evidence>
<organism evidence="2 3">
    <name type="scientific">Deinococcus marmoris</name>
    <dbReference type="NCBI Taxonomy" id="249408"/>
    <lineage>
        <taxon>Bacteria</taxon>
        <taxon>Thermotogati</taxon>
        <taxon>Deinococcota</taxon>
        <taxon>Deinococci</taxon>
        <taxon>Deinococcales</taxon>
        <taxon>Deinococcaceae</taxon>
        <taxon>Deinococcus</taxon>
    </lineage>
</organism>
<feature type="compositionally biased region" description="Basic and acidic residues" evidence="1">
    <location>
        <begin position="1"/>
        <end position="12"/>
    </location>
</feature>
<protein>
    <submittedName>
        <fullName evidence="2">Membrane protein</fullName>
    </submittedName>
</protein>
<dbReference type="RefSeq" id="WP_254843219.1">
    <property type="nucleotide sequence ID" value="NZ_MSTI01000135.1"/>
</dbReference>
<keyword evidence="3" id="KW-1185">Reference proteome</keyword>
<evidence type="ECO:0000313" key="2">
    <source>
        <dbReference type="EMBL" id="OLV16616.1"/>
    </source>
</evidence>
<evidence type="ECO:0000313" key="3">
    <source>
        <dbReference type="Proteomes" id="UP000186607"/>
    </source>
</evidence>
<dbReference type="STRING" id="249408.BOO71_0011164"/>
<name>A0A1U7NUM1_9DEIO</name>
<dbReference type="InterPro" id="IPR029058">
    <property type="entry name" value="AB_hydrolase_fold"/>
</dbReference>
<accession>A0A1U7NUM1</accession>
<reference evidence="2 3" key="1">
    <citation type="submission" date="2017-01" db="EMBL/GenBank/DDBJ databases">
        <title>Genome Analysis of Deinococcus marmoris KOPRI26562.</title>
        <authorList>
            <person name="Kim J.H."/>
            <person name="Oh H.-M."/>
        </authorList>
    </citation>
    <scope>NUCLEOTIDE SEQUENCE [LARGE SCALE GENOMIC DNA]</scope>
    <source>
        <strain evidence="2 3">KOPRI26562</strain>
    </source>
</reference>
<dbReference type="AlphaFoldDB" id="A0A1U7NUM1"/>
<dbReference type="SUPFAM" id="SSF53474">
    <property type="entry name" value="alpha/beta-Hydrolases"/>
    <property type="match status" value="1"/>
</dbReference>
<comment type="caution">
    <text evidence="2">The sequence shown here is derived from an EMBL/GenBank/DDBJ whole genome shotgun (WGS) entry which is preliminary data.</text>
</comment>
<feature type="compositionally biased region" description="Polar residues" evidence="1">
    <location>
        <begin position="13"/>
        <end position="22"/>
    </location>
</feature>
<proteinExistence type="predicted"/>
<sequence>MTAHQNAHENAHENAQTRSSFSRAQTLRKASLLLTGLTLTLASCGSPIVDPPTPQPQTREQDTRTFTAVTPAFKPIAGAQLYQGTYDGLQGKAGYALEVPAKWNGQLIMYTHGYAGTGDKLNVQEPPLRAYWLSLGYAWGASSYSSNYYDVQSGVEDTNALALKFQTLTGQAKPGKYLIMGVSMGGHVASASVEKETLDTAKNKVTYAAAMPVCGVLDEEYEFQWVGDYTLAAAQLAGYGAQQYPQSDFQKLLPDILSALFTDTSGPLWQVNNAQGTKLRELAKQLTGGERPVFNLGFSSAGLQGAVLGTGGSDGTLTGILAKNFYGNIGIDYRWTTGPTETVAEKAFNDAILRVKADPDANPARPGALRWLPRVNGEINVPVLTMHTTGDFYVPFKHEQLYNKAVAANGKSNLLVQRAIRAAGHCEFVGAELAEGFNDLVKWEAGGAKPAGDDVTTPAVLADPNYGCKYTRETRTGVAACTVATPLSN</sequence>
<dbReference type="Gene3D" id="3.40.50.1820">
    <property type="entry name" value="alpha/beta hydrolase"/>
    <property type="match status" value="1"/>
</dbReference>
<dbReference type="Proteomes" id="UP000186607">
    <property type="component" value="Unassembled WGS sequence"/>
</dbReference>
<gene>
    <name evidence="2" type="ORF">BOO71_0011164</name>
</gene>
<dbReference type="EMBL" id="MSTI01000135">
    <property type="protein sequence ID" value="OLV16616.1"/>
    <property type="molecule type" value="Genomic_DNA"/>
</dbReference>
<feature type="region of interest" description="Disordered" evidence="1">
    <location>
        <begin position="1"/>
        <end position="22"/>
    </location>
</feature>